<evidence type="ECO:0000313" key="3">
    <source>
        <dbReference type="Proteomes" id="UP000494106"/>
    </source>
</evidence>
<feature type="compositionally biased region" description="Polar residues" evidence="1">
    <location>
        <begin position="215"/>
        <end position="225"/>
    </location>
</feature>
<feature type="compositionally biased region" description="Basic and acidic residues" evidence="1">
    <location>
        <begin position="196"/>
        <end position="208"/>
    </location>
</feature>
<sequence>MASESDEFDKNIENLKSDVKQSFARVYTSLKARELKTLRQLDAIRKQCQDDKDLKSNCVQNIRIFFENESTLLDNVNKYGAIDFEKIKFDSKTFTLEDYVSPENDHMYSYKTVEELTEEVKKEELEAIEEAALIQVTTNENCVCYVKIKPEEVSKQFRDVEMNVSPKKVCENCPSSLSSNIVECAESRESTEDEKSDTSDPDVKKIDPTDDWLNSIKSQTETEPSQVADVMEHSTIACV</sequence>
<organism evidence="2 3">
    <name type="scientific">Arctia plantaginis</name>
    <name type="common">Wood tiger moth</name>
    <name type="synonym">Phalaena plantaginis</name>
    <dbReference type="NCBI Taxonomy" id="874455"/>
    <lineage>
        <taxon>Eukaryota</taxon>
        <taxon>Metazoa</taxon>
        <taxon>Ecdysozoa</taxon>
        <taxon>Arthropoda</taxon>
        <taxon>Hexapoda</taxon>
        <taxon>Insecta</taxon>
        <taxon>Pterygota</taxon>
        <taxon>Neoptera</taxon>
        <taxon>Endopterygota</taxon>
        <taxon>Lepidoptera</taxon>
        <taxon>Glossata</taxon>
        <taxon>Ditrysia</taxon>
        <taxon>Noctuoidea</taxon>
        <taxon>Erebidae</taxon>
        <taxon>Arctiinae</taxon>
        <taxon>Arctia</taxon>
    </lineage>
</organism>
<keyword evidence="3" id="KW-1185">Reference proteome</keyword>
<protein>
    <submittedName>
        <fullName evidence="2">Uncharacterized protein</fullName>
    </submittedName>
</protein>
<reference evidence="2 3" key="1">
    <citation type="submission" date="2020-04" db="EMBL/GenBank/DDBJ databases">
        <authorList>
            <person name="Wallbank WR R."/>
            <person name="Pardo Diaz C."/>
            <person name="Kozak K."/>
            <person name="Martin S."/>
            <person name="Jiggins C."/>
            <person name="Moest M."/>
            <person name="Warren A I."/>
            <person name="Byers J.R.P. K."/>
            <person name="Montejo-Kovacevich G."/>
            <person name="Yen C E."/>
        </authorList>
    </citation>
    <scope>NUCLEOTIDE SEQUENCE [LARGE SCALE GENOMIC DNA]</scope>
</reference>
<dbReference type="AlphaFoldDB" id="A0A8S1AAA9"/>
<dbReference type="Proteomes" id="UP000494106">
    <property type="component" value="Unassembled WGS sequence"/>
</dbReference>
<accession>A0A8S1AAA9</accession>
<gene>
    <name evidence="2" type="ORF">APLA_LOCUS9490</name>
</gene>
<feature type="region of interest" description="Disordered" evidence="1">
    <location>
        <begin position="184"/>
        <end position="229"/>
    </location>
</feature>
<evidence type="ECO:0000256" key="1">
    <source>
        <dbReference type="SAM" id="MobiDB-lite"/>
    </source>
</evidence>
<dbReference type="OrthoDB" id="8176390at2759"/>
<evidence type="ECO:0000313" key="2">
    <source>
        <dbReference type="EMBL" id="CAB3243444.1"/>
    </source>
</evidence>
<name>A0A8S1AAA9_ARCPL</name>
<comment type="caution">
    <text evidence="2">The sequence shown here is derived from an EMBL/GenBank/DDBJ whole genome shotgun (WGS) entry which is preliminary data.</text>
</comment>
<dbReference type="EMBL" id="CADEBC010000519">
    <property type="protein sequence ID" value="CAB3243444.1"/>
    <property type="molecule type" value="Genomic_DNA"/>
</dbReference>
<proteinExistence type="predicted"/>